<evidence type="ECO:0008006" key="5">
    <source>
        <dbReference type="Google" id="ProtNLM"/>
    </source>
</evidence>
<feature type="compositionally biased region" description="Basic and acidic residues" evidence="2">
    <location>
        <begin position="148"/>
        <end position="159"/>
    </location>
</feature>
<feature type="compositionally biased region" description="Polar residues" evidence="2">
    <location>
        <begin position="164"/>
        <end position="177"/>
    </location>
</feature>
<evidence type="ECO:0000256" key="1">
    <source>
        <dbReference type="SAM" id="Coils"/>
    </source>
</evidence>
<accession>E0Q7C6</accession>
<evidence type="ECO:0000313" key="4">
    <source>
        <dbReference type="Proteomes" id="UP000003323"/>
    </source>
</evidence>
<gene>
    <name evidence="3" type="ORF">HMPREF0168_1034</name>
</gene>
<keyword evidence="1" id="KW-0175">Coiled coil</keyword>
<dbReference type="Proteomes" id="UP000003323">
    <property type="component" value="Unassembled WGS sequence"/>
</dbReference>
<organism evidence="3 4">
    <name type="scientific">Bifidobacterium dentium ATCC 27679</name>
    <dbReference type="NCBI Taxonomy" id="871562"/>
    <lineage>
        <taxon>Bacteria</taxon>
        <taxon>Bacillati</taxon>
        <taxon>Actinomycetota</taxon>
        <taxon>Actinomycetes</taxon>
        <taxon>Bifidobacteriales</taxon>
        <taxon>Bifidobacteriaceae</taxon>
        <taxon>Bifidobacterium</taxon>
    </lineage>
</organism>
<sequence length="206" mass="22453">MIYRKDSSRMADKITTAAETAASQKAPETGANEQPKDTAPSTGAQASEGKSKTGDDLAEKLGMWKHQARENEQKMYENRDRANAAEVKLADTEGQLAQAQAQIARLTAQRNHPEISDEAFDTLCKETDPEEISKWADSFAKFMPGKPETGESGKSEPDAFPRNTGKQAMQTALSNSAPHVHKPAQGDAKSGYEYGLKHSIINSKKE</sequence>
<dbReference type="HOGENOM" id="CLU_1406337_0_0_11"/>
<reference evidence="3 4" key="1">
    <citation type="submission" date="2010-08" db="EMBL/GenBank/DDBJ databases">
        <authorList>
            <person name="Muzny D."/>
            <person name="Qin X."/>
            <person name="Deng J."/>
            <person name="Jiang H."/>
            <person name="Liu Y."/>
            <person name="Qu J."/>
            <person name="Song X.-Z."/>
            <person name="Zhang L."/>
            <person name="Thornton R."/>
            <person name="Coyle M."/>
            <person name="Francisco L."/>
            <person name="Jackson L."/>
            <person name="Javaid M."/>
            <person name="Korchina V."/>
            <person name="Kovar C."/>
            <person name="Mata R."/>
            <person name="Mathew T."/>
            <person name="Ngo R."/>
            <person name="Nguyen L."/>
            <person name="Nguyen N."/>
            <person name="Okwuonu G."/>
            <person name="Ongeri F."/>
            <person name="Pham C."/>
            <person name="Simmons D."/>
            <person name="Wilczek-Boney K."/>
            <person name="Hale W."/>
            <person name="Jakkamsetti A."/>
            <person name="Pham P."/>
            <person name="Ruth R."/>
            <person name="San Lucas F."/>
            <person name="Warren J."/>
            <person name="Zhang J."/>
            <person name="Zhao Z."/>
            <person name="Zhou C."/>
            <person name="Zhu D."/>
            <person name="Lee S."/>
            <person name="Bess C."/>
            <person name="Blankenburg K."/>
            <person name="Forbes L."/>
            <person name="Fu Q."/>
            <person name="Gubbala S."/>
            <person name="Hirani K."/>
            <person name="Jayaseelan J.C."/>
            <person name="Lara F."/>
            <person name="Munidasa M."/>
            <person name="Palculict T."/>
            <person name="Patil S."/>
            <person name="Pu L.-L."/>
            <person name="Saada N."/>
            <person name="Tang L."/>
            <person name="Weissenberger G."/>
            <person name="Zhu Y."/>
            <person name="Hemphill L."/>
            <person name="Shang Y."/>
            <person name="Youmans B."/>
            <person name="Ayvaz T."/>
            <person name="Ross M."/>
            <person name="Santibanez J."/>
            <person name="Aqrawi P."/>
            <person name="Gross S."/>
            <person name="Joshi V."/>
            <person name="Fowler G."/>
            <person name="Nazareth L."/>
            <person name="Reid J."/>
            <person name="Worley K."/>
            <person name="Petrosino J."/>
            <person name="Highlander S."/>
            <person name="Gibbs R."/>
        </authorList>
    </citation>
    <scope>NUCLEOTIDE SEQUENCE [LARGE SCALE GENOMIC DNA]</scope>
    <source>
        <strain evidence="3 4">ATCC 27679</strain>
    </source>
</reference>
<dbReference type="EMBL" id="AEEQ01000009">
    <property type="protein sequence ID" value="EFM41641.1"/>
    <property type="molecule type" value="Genomic_DNA"/>
</dbReference>
<comment type="caution">
    <text evidence="3">The sequence shown here is derived from an EMBL/GenBank/DDBJ whole genome shotgun (WGS) entry which is preliminary data.</text>
</comment>
<name>E0Q7C6_9BIFI</name>
<protein>
    <recommendedName>
        <fullName evidence="5">Phage minor structural protein GP20</fullName>
    </recommendedName>
</protein>
<feature type="coiled-coil region" evidence="1">
    <location>
        <begin position="82"/>
        <end position="109"/>
    </location>
</feature>
<proteinExistence type="predicted"/>
<feature type="compositionally biased region" description="Basic and acidic residues" evidence="2">
    <location>
        <begin position="49"/>
        <end position="59"/>
    </location>
</feature>
<feature type="compositionally biased region" description="Basic and acidic residues" evidence="2">
    <location>
        <begin position="1"/>
        <end position="12"/>
    </location>
</feature>
<evidence type="ECO:0000313" key="3">
    <source>
        <dbReference type="EMBL" id="EFM41641.1"/>
    </source>
</evidence>
<evidence type="ECO:0000256" key="2">
    <source>
        <dbReference type="SAM" id="MobiDB-lite"/>
    </source>
</evidence>
<feature type="region of interest" description="Disordered" evidence="2">
    <location>
        <begin position="1"/>
        <end position="59"/>
    </location>
</feature>
<feature type="region of interest" description="Disordered" evidence="2">
    <location>
        <begin position="141"/>
        <end position="195"/>
    </location>
</feature>
<dbReference type="AlphaFoldDB" id="E0Q7C6"/>